<comment type="subcellular location">
    <subcellularLocation>
        <location evidence="1">Cytoplasm</location>
    </subcellularLocation>
    <subcellularLocation>
        <location evidence="12">Endomembrane system</location>
        <topology evidence="12">Single-pass type I membrane protein</topology>
    </subcellularLocation>
</comment>
<evidence type="ECO:0000256" key="10">
    <source>
        <dbReference type="ARBA" id="ARBA00023180"/>
    </source>
</evidence>
<evidence type="ECO:0000256" key="4">
    <source>
        <dbReference type="ARBA" id="ARBA00022729"/>
    </source>
</evidence>
<evidence type="ECO:0000256" key="11">
    <source>
        <dbReference type="ARBA" id="ARBA00023319"/>
    </source>
</evidence>
<evidence type="ECO:0000256" key="2">
    <source>
        <dbReference type="ARBA" id="ARBA00022490"/>
    </source>
</evidence>
<dbReference type="GO" id="GO:0012505">
    <property type="term" value="C:endomembrane system"/>
    <property type="evidence" value="ECO:0007669"/>
    <property type="project" value="UniProtKB-SubCell"/>
</dbReference>
<reference evidence="15" key="1">
    <citation type="submission" date="2025-08" db="UniProtKB">
        <authorList>
            <consortium name="Ensembl"/>
        </authorList>
    </citation>
    <scope>IDENTIFICATION</scope>
</reference>
<keyword evidence="8" id="KW-1015">Disulfide bond</keyword>
<keyword evidence="10" id="KW-0325">Glycoprotein</keyword>
<dbReference type="SUPFAM" id="SSF48726">
    <property type="entry name" value="Immunoglobulin"/>
    <property type="match status" value="2"/>
</dbReference>
<evidence type="ECO:0000256" key="12">
    <source>
        <dbReference type="ARBA" id="ARBA00046288"/>
    </source>
</evidence>
<proteinExistence type="predicted"/>
<dbReference type="PANTHER" id="PTHR11890:SF22">
    <property type="entry name" value="INTERLEUKIN-1 RECEPTOR ACCESSORY PROTEIN-LIKE 1"/>
    <property type="match status" value="1"/>
</dbReference>
<dbReference type="GO" id="GO:0005737">
    <property type="term" value="C:cytoplasm"/>
    <property type="evidence" value="ECO:0007669"/>
    <property type="project" value="UniProtKB-SubCell"/>
</dbReference>
<dbReference type="AlphaFoldDB" id="A0A3Q3BV89"/>
<feature type="domain" description="Ig-like" evidence="14">
    <location>
        <begin position="109"/>
        <end position="166"/>
    </location>
</feature>
<dbReference type="Ensembl" id="ENSHBUT00000004370.1">
    <property type="protein sequence ID" value="ENSHBUP00000007001.1"/>
    <property type="gene ID" value="ENSHBUG00000008499.1"/>
</dbReference>
<dbReference type="InterPro" id="IPR036179">
    <property type="entry name" value="Ig-like_dom_sf"/>
</dbReference>
<evidence type="ECO:0000256" key="13">
    <source>
        <dbReference type="SAM" id="SignalP"/>
    </source>
</evidence>
<dbReference type="PANTHER" id="PTHR11890">
    <property type="entry name" value="INTERLEUKIN-1 RECEPTOR FAMILY MEMBER"/>
    <property type="match status" value="1"/>
</dbReference>
<dbReference type="GeneTree" id="ENSGT01150000286976"/>
<keyword evidence="2" id="KW-0963">Cytoplasm</keyword>
<evidence type="ECO:0000259" key="14">
    <source>
        <dbReference type="PROSITE" id="PS50835"/>
    </source>
</evidence>
<name>A0A3Q3BV89_HAPBU</name>
<dbReference type="InterPro" id="IPR007110">
    <property type="entry name" value="Ig-like_dom"/>
</dbReference>
<evidence type="ECO:0000256" key="1">
    <source>
        <dbReference type="ARBA" id="ARBA00004496"/>
    </source>
</evidence>
<keyword evidence="9" id="KW-0675">Receptor</keyword>
<dbReference type="Gene3D" id="2.60.40.10">
    <property type="entry name" value="Immunoglobulins"/>
    <property type="match status" value="2"/>
</dbReference>
<evidence type="ECO:0000256" key="9">
    <source>
        <dbReference type="ARBA" id="ARBA00023170"/>
    </source>
</evidence>
<keyword evidence="16" id="KW-1185">Reference proteome</keyword>
<evidence type="ECO:0000256" key="5">
    <source>
        <dbReference type="ARBA" id="ARBA00022737"/>
    </source>
</evidence>
<feature type="chain" id="PRO_5018624979" evidence="13">
    <location>
        <begin position="17"/>
        <end position="208"/>
    </location>
</feature>
<evidence type="ECO:0000313" key="15">
    <source>
        <dbReference type="Ensembl" id="ENSHBUP00000007001.1"/>
    </source>
</evidence>
<evidence type="ECO:0000256" key="8">
    <source>
        <dbReference type="ARBA" id="ARBA00023157"/>
    </source>
</evidence>
<organism evidence="15 16">
    <name type="scientific">Haplochromis burtoni</name>
    <name type="common">Burton's mouthbrooder</name>
    <name type="synonym">Chromis burtoni</name>
    <dbReference type="NCBI Taxonomy" id="8153"/>
    <lineage>
        <taxon>Eukaryota</taxon>
        <taxon>Metazoa</taxon>
        <taxon>Chordata</taxon>
        <taxon>Craniata</taxon>
        <taxon>Vertebrata</taxon>
        <taxon>Euteleostomi</taxon>
        <taxon>Actinopterygii</taxon>
        <taxon>Neopterygii</taxon>
        <taxon>Teleostei</taxon>
        <taxon>Neoteleostei</taxon>
        <taxon>Acanthomorphata</taxon>
        <taxon>Ovalentaria</taxon>
        <taxon>Cichlomorphae</taxon>
        <taxon>Cichliformes</taxon>
        <taxon>Cichlidae</taxon>
        <taxon>African cichlids</taxon>
        <taxon>Pseudocrenilabrinae</taxon>
        <taxon>Haplochromini</taxon>
        <taxon>Haplochromis</taxon>
    </lineage>
</organism>
<keyword evidence="4 13" id="KW-0732">Signal</keyword>
<reference evidence="15" key="2">
    <citation type="submission" date="2025-09" db="UniProtKB">
        <authorList>
            <consortium name="Ensembl"/>
        </authorList>
    </citation>
    <scope>IDENTIFICATION</scope>
</reference>
<keyword evidence="7" id="KW-0472">Membrane</keyword>
<evidence type="ECO:0000256" key="6">
    <source>
        <dbReference type="ARBA" id="ARBA00022989"/>
    </source>
</evidence>
<protein>
    <submittedName>
        <fullName evidence="15">Interleukin 1 receptor accessory protein-like 1a</fullName>
    </submittedName>
</protein>
<evidence type="ECO:0000256" key="7">
    <source>
        <dbReference type="ARBA" id="ARBA00023136"/>
    </source>
</evidence>
<keyword evidence="11" id="KW-0393">Immunoglobulin domain</keyword>
<keyword evidence="3" id="KW-0812">Transmembrane</keyword>
<feature type="signal peptide" evidence="13">
    <location>
        <begin position="1"/>
        <end position="16"/>
    </location>
</feature>
<keyword evidence="6" id="KW-1133">Transmembrane helix</keyword>
<dbReference type="PROSITE" id="PS50835">
    <property type="entry name" value="IG_LIKE"/>
    <property type="match status" value="1"/>
</dbReference>
<dbReference type="GO" id="GO:0045920">
    <property type="term" value="P:negative regulation of exocytosis"/>
    <property type="evidence" value="ECO:0007669"/>
    <property type="project" value="TreeGrafter"/>
</dbReference>
<accession>A0A3Q3BV89</accession>
<keyword evidence="5" id="KW-0677">Repeat</keyword>
<dbReference type="InterPro" id="IPR013783">
    <property type="entry name" value="Ig-like_fold"/>
</dbReference>
<dbReference type="InterPro" id="IPR015621">
    <property type="entry name" value="IL-1_rcpt_fam"/>
</dbReference>
<sequence length="208" mass="23775">MKGLLVCVCVFVCVRACVCVCVCVCLHIHTFIDFEEPISFDGVRMSKEEDAIWFRPADLQDVGLYSCVLRNSTYCMKVSMSLTVAENDTNLCYNSKMRRMEKAELSKILICLFFGTQECRPKQWRASIIQKRDILSIQEVTEDDIGNYTCEVQFGGFVVRRTTELTVTGKFSGKLKMCFLRVEAPFIQILHIVAHVLRMSRVVIIVDS</sequence>
<evidence type="ECO:0000256" key="3">
    <source>
        <dbReference type="ARBA" id="ARBA00022692"/>
    </source>
</evidence>
<evidence type="ECO:0000313" key="16">
    <source>
        <dbReference type="Proteomes" id="UP000264840"/>
    </source>
</evidence>
<dbReference type="Proteomes" id="UP000264840">
    <property type="component" value="Unplaced"/>
</dbReference>